<dbReference type="PANTHER" id="PTHR10185:SF17">
    <property type="entry name" value="GM01519P-RELATED"/>
    <property type="match status" value="1"/>
</dbReference>
<name>A0ABN8CUS9_9STRA</name>
<proteinExistence type="inferred from homology"/>
<dbReference type="InterPro" id="IPR032803">
    <property type="entry name" value="PLDc_3"/>
</dbReference>
<feature type="domain" description="PLD phosphodiesterase" evidence="2">
    <location>
        <begin position="462"/>
        <end position="488"/>
    </location>
</feature>
<dbReference type="SMART" id="SM00155">
    <property type="entry name" value="PLDc"/>
    <property type="match status" value="2"/>
</dbReference>
<evidence type="ECO:0000313" key="3">
    <source>
        <dbReference type="EMBL" id="CAH0516845.1"/>
    </source>
</evidence>
<dbReference type="CDD" id="cd09107">
    <property type="entry name" value="PLDc_vPLD3_4_5_like_2"/>
    <property type="match status" value="1"/>
</dbReference>
<dbReference type="PROSITE" id="PS51257">
    <property type="entry name" value="PROKAR_LIPOPROTEIN"/>
    <property type="match status" value="1"/>
</dbReference>
<dbReference type="Pfam" id="PF13918">
    <property type="entry name" value="PLDc_3"/>
    <property type="match status" value="1"/>
</dbReference>
<dbReference type="EMBL" id="CAKLCB010000210">
    <property type="protein sequence ID" value="CAH0516845.1"/>
    <property type="molecule type" value="Genomic_DNA"/>
</dbReference>
<dbReference type="PANTHER" id="PTHR10185">
    <property type="entry name" value="PHOSPHOLIPASE D - RELATED"/>
    <property type="match status" value="1"/>
</dbReference>
<protein>
    <recommendedName>
        <fullName evidence="2">PLD phosphodiesterase domain-containing protein</fullName>
    </recommendedName>
</protein>
<evidence type="ECO:0000259" key="2">
    <source>
        <dbReference type="PROSITE" id="PS50035"/>
    </source>
</evidence>
<dbReference type="Pfam" id="PF13091">
    <property type="entry name" value="PLDc_2"/>
    <property type="match status" value="1"/>
</dbReference>
<dbReference type="Proteomes" id="UP001158986">
    <property type="component" value="Unassembled WGS sequence"/>
</dbReference>
<evidence type="ECO:0000256" key="1">
    <source>
        <dbReference type="ARBA" id="ARBA00008664"/>
    </source>
</evidence>
<evidence type="ECO:0000313" key="4">
    <source>
        <dbReference type="Proteomes" id="UP001158986"/>
    </source>
</evidence>
<sequence>MTRRLRRSDGVAIFGLLWAASCVFLLTLRFSPRESATSTPSVVLKSQVFDDTYFISNADLSNQATLLLVETLPMGDFAFPSSFPQTFEVLTRHVHAATMSIDLSAMYWNLLGEEDRKVYSEAEMTTFGADRGKHLLFALRDAANRGVKIRILTTLGLGQLETPLLPKEVQMLVDTAPKNVHVRCWSGAKWYGNGILHQKIWIFDTQHVYIGSANMDWKSLAQVMEMGVMMEDLTPKSEIIQDMQTLFETWWMFASSQLLPAKTLTYFSDKFQHTLQVPAWSLYLPKDKRIEDPFEKAGLLALGNISHQLQTPFSSKSDGSTVAQMFIAAAPLEATAAHSRAFDEDSLVYTIRSAKLFVYLSVMDFAPFSMHTPGPLHWPALTDSLLAGVYSKPGLLVRLLISQWQHTSPQMLDALATLQTQAKLCQHMHARCSGRLEIKIFRVPGWQNTTSIAGRKALWPTYTRVNHAKYIVTDTRANVGTSNMEWGYFYTTAGASVNTNHEPTRKALENAFERNWNSSYACFLNDVLLKP</sequence>
<organism evidence="3 4">
    <name type="scientific">Peronospora belbahrii</name>
    <dbReference type="NCBI Taxonomy" id="622444"/>
    <lineage>
        <taxon>Eukaryota</taxon>
        <taxon>Sar</taxon>
        <taxon>Stramenopiles</taxon>
        <taxon>Oomycota</taxon>
        <taxon>Peronosporomycetes</taxon>
        <taxon>Peronosporales</taxon>
        <taxon>Peronosporaceae</taxon>
        <taxon>Peronospora</taxon>
    </lineage>
</organism>
<dbReference type="Gene3D" id="3.30.870.10">
    <property type="entry name" value="Endonuclease Chain A"/>
    <property type="match status" value="2"/>
</dbReference>
<feature type="domain" description="PLD phosphodiesterase" evidence="2">
    <location>
        <begin position="192"/>
        <end position="219"/>
    </location>
</feature>
<gene>
    <name evidence="3" type="ORF">PBS001_LOCUS3483</name>
</gene>
<dbReference type="InterPro" id="IPR025202">
    <property type="entry name" value="PLD-like_dom"/>
</dbReference>
<comment type="caution">
    <text evidence="3">The sequence shown here is derived from an EMBL/GenBank/DDBJ whole genome shotgun (WGS) entry which is preliminary data.</text>
</comment>
<dbReference type="CDD" id="cd09106">
    <property type="entry name" value="PLDc_vPLD3_4_5_like_1"/>
    <property type="match status" value="1"/>
</dbReference>
<accession>A0ABN8CUS9</accession>
<dbReference type="SUPFAM" id="SSF56024">
    <property type="entry name" value="Phospholipase D/nuclease"/>
    <property type="match status" value="2"/>
</dbReference>
<dbReference type="PROSITE" id="PS50035">
    <property type="entry name" value="PLD"/>
    <property type="match status" value="2"/>
</dbReference>
<reference evidence="3 4" key="1">
    <citation type="submission" date="2021-11" db="EMBL/GenBank/DDBJ databases">
        <authorList>
            <person name="Islam A."/>
            <person name="Islam S."/>
            <person name="Flora M.S."/>
            <person name="Rahman M."/>
            <person name="Ziaur R.M."/>
            <person name="Epstein J.H."/>
            <person name="Hassan M."/>
            <person name="Klassen M."/>
            <person name="Woodard K."/>
            <person name="Webb A."/>
            <person name="Webby R.J."/>
            <person name="El Zowalaty M.E."/>
        </authorList>
    </citation>
    <scope>NUCLEOTIDE SEQUENCE [LARGE SCALE GENOMIC DNA]</scope>
    <source>
        <strain evidence="3">Pbs1</strain>
    </source>
</reference>
<dbReference type="InterPro" id="IPR050874">
    <property type="entry name" value="Diverse_PLD-related"/>
</dbReference>
<keyword evidence="4" id="KW-1185">Reference proteome</keyword>
<dbReference type="InterPro" id="IPR001736">
    <property type="entry name" value="PLipase_D/transphosphatidylase"/>
</dbReference>
<comment type="similarity">
    <text evidence="1">Belongs to the phospholipase D family.</text>
</comment>